<dbReference type="GO" id="GO:0051536">
    <property type="term" value="F:iron-sulfur cluster binding"/>
    <property type="evidence" value="ECO:0007669"/>
    <property type="project" value="UniProtKB-KW"/>
</dbReference>
<dbReference type="Gene3D" id="3.50.50.60">
    <property type="entry name" value="FAD/NAD(P)-binding domain"/>
    <property type="match status" value="1"/>
</dbReference>
<comment type="similarity">
    <text evidence="3">In the N-terminal section; belongs to the NADH:flavin oxidoreductase/NADH oxidase family.</text>
</comment>
<dbReference type="InterPro" id="IPR054428">
    <property type="entry name" value="TMADH/DMDH/HD_second_a-b"/>
</dbReference>
<gene>
    <name evidence="12" type="ORF">MGWOODY_XGa977</name>
</gene>
<dbReference type="InterPro" id="IPR036188">
    <property type="entry name" value="FAD/NAD-bd_sf"/>
</dbReference>
<accession>A0A160TP23</accession>
<dbReference type="GO" id="GO:0046872">
    <property type="term" value="F:metal ion binding"/>
    <property type="evidence" value="ECO:0007669"/>
    <property type="project" value="UniProtKB-KW"/>
</dbReference>
<keyword evidence="5" id="KW-0288">FMN</keyword>
<evidence type="ECO:0000256" key="6">
    <source>
        <dbReference type="ARBA" id="ARBA00022723"/>
    </source>
</evidence>
<protein>
    <submittedName>
        <fullName evidence="12">Histamine dehydrogenase</fullName>
    </submittedName>
</protein>
<dbReference type="Pfam" id="PF13450">
    <property type="entry name" value="NAD_binding_8"/>
    <property type="match status" value="1"/>
</dbReference>
<dbReference type="Gene3D" id="3.40.50.720">
    <property type="entry name" value="NAD(P)-binding Rossmann-like Domain"/>
    <property type="match status" value="1"/>
</dbReference>
<dbReference type="Pfam" id="PF22620">
    <property type="entry name" value="OYE-like_second_a-b"/>
    <property type="match status" value="1"/>
</dbReference>
<name>A0A160TP23_9ZZZZ</name>
<dbReference type="PANTHER" id="PTHR42917:SF2">
    <property type="entry name" value="2,4-DIENOYL-COA REDUCTASE [(2E)-ENOYL-COA-PRODUCING]"/>
    <property type="match status" value="1"/>
</dbReference>
<comment type="cofactor">
    <cofactor evidence="2">
        <name>[4Fe-4S] cluster</name>
        <dbReference type="ChEBI" id="CHEBI:49883"/>
    </cofactor>
</comment>
<keyword evidence="9" id="KW-0411">Iron-sulfur</keyword>
<comment type="cofactor">
    <cofactor evidence="1">
        <name>FMN</name>
        <dbReference type="ChEBI" id="CHEBI:58210"/>
    </cofactor>
</comment>
<organism evidence="12">
    <name type="scientific">hydrothermal vent metagenome</name>
    <dbReference type="NCBI Taxonomy" id="652676"/>
    <lineage>
        <taxon>unclassified sequences</taxon>
        <taxon>metagenomes</taxon>
        <taxon>ecological metagenomes</taxon>
    </lineage>
</organism>
<feature type="domain" description="NADH:flavin oxidoreductase/NADH oxidase N-terminal" evidence="10">
    <location>
        <begin position="11"/>
        <end position="338"/>
    </location>
</feature>
<dbReference type="InterPro" id="IPR013785">
    <property type="entry name" value="Aldolase_TIM"/>
</dbReference>
<reference evidence="12" key="1">
    <citation type="submission" date="2015-10" db="EMBL/GenBank/DDBJ databases">
        <authorList>
            <person name="Gilbert D.G."/>
        </authorList>
    </citation>
    <scope>NUCLEOTIDE SEQUENCE</scope>
</reference>
<dbReference type="SUPFAM" id="SSF51395">
    <property type="entry name" value="FMN-linked oxidoreductases"/>
    <property type="match status" value="1"/>
</dbReference>
<keyword evidence="8" id="KW-0408">Iron</keyword>
<dbReference type="InterPro" id="IPR051793">
    <property type="entry name" value="NADH:flavin_oxidoreductase"/>
</dbReference>
<evidence type="ECO:0000259" key="11">
    <source>
        <dbReference type="Pfam" id="PF22620"/>
    </source>
</evidence>
<keyword evidence="7" id="KW-0560">Oxidoreductase</keyword>
<dbReference type="EMBL" id="CZRL01000010">
    <property type="protein sequence ID" value="CUS50058.1"/>
    <property type="molecule type" value="Genomic_DNA"/>
</dbReference>
<dbReference type="GO" id="GO:0010181">
    <property type="term" value="F:FMN binding"/>
    <property type="evidence" value="ECO:0007669"/>
    <property type="project" value="InterPro"/>
</dbReference>
<dbReference type="Gene3D" id="3.20.20.70">
    <property type="entry name" value="Aldolase class I"/>
    <property type="match status" value="1"/>
</dbReference>
<evidence type="ECO:0000256" key="4">
    <source>
        <dbReference type="ARBA" id="ARBA00022630"/>
    </source>
</evidence>
<evidence type="ECO:0000256" key="9">
    <source>
        <dbReference type="ARBA" id="ARBA00023014"/>
    </source>
</evidence>
<evidence type="ECO:0000313" key="12">
    <source>
        <dbReference type="EMBL" id="CUS50058.1"/>
    </source>
</evidence>
<evidence type="ECO:0000256" key="1">
    <source>
        <dbReference type="ARBA" id="ARBA00001917"/>
    </source>
</evidence>
<evidence type="ECO:0000256" key="3">
    <source>
        <dbReference type="ARBA" id="ARBA00011048"/>
    </source>
</evidence>
<sequence>MTQQADPYAVLFEPVKIGPLTARNRFYQVPHCTGAGRNYPSVSAHIRATNAEGGWAVVSTEQCDIHYSADMRAQVRLWNEDDIPFHARMTDLVHQHGALAACELVHNGSYSPNHIGREIPISPINTPVQGPYPVHARAMDKRDIANFRQWHRRAARLAKQAGFDIVYVYAGHDITLLLEFLSPRINTRSDEYGGSVENRVRLFRECIEEVRDEVGETCAVAVRLAVDELLGDKGITSVGDGREIVEILAELPDLWDVNVSDWNNDSMTSRFAEEGYQESYVDFVKSVTSKPVVGVGRFTSPDTMVSQIKRGVLDFIGAARPAIADPFLPNKIEQNRPEDIRECIGCNICVSGNNLYTPMRCTQNPTRSEEWRRGWHPEHIPVKDTDDHVLVVGAGPAGLEAARAFGQRGYEVMLAEAARDLGGRVTRETTFPGLSTWARVRDWRTGQIEKMPNVAVYRESQMTAATVLETACNLVVVATGATWRRDGFGRTDRALVPGADRSNVYTPDDIMNGAEPEGPVIVFDDDHYYMGSVISERLRALGREVVLVTPEAVASAFTTYTLEQSRVQARLMEAGIRIVASHSLVSIGSDVAELRCTYTDRVSSIACTSLVLVTALTANDGLYTDLVQTAAADGDGGPRRIVRIGDCYAPGTIAAAVWSGHRCAREPFSEITDEVPFKLERVELVDG</sequence>
<dbReference type="GO" id="GO:0016491">
    <property type="term" value="F:oxidoreductase activity"/>
    <property type="evidence" value="ECO:0007669"/>
    <property type="project" value="UniProtKB-KW"/>
</dbReference>
<keyword evidence="4" id="KW-0285">Flavoprotein</keyword>
<evidence type="ECO:0000256" key="2">
    <source>
        <dbReference type="ARBA" id="ARBA00001966"/>
    </source>
</evidence>
<proteinExistence type="inferred from homology"/>
<dbReference type="PANTHER" id="PTHR42917">
    <property type="entry name" value="2,4-DIENOYL-COA REDUCTASE"/>
    <property type="match status" value="1"/>
</dbReference>
<evidence type="ECO:0000256" key="5">
    <source>
        <dbReference type="ARBA" id="ARBA00022643"/>
    </source>
</evidence>
<dbReference type="SUPFAM" id="SSF51905">
    <property type="entry name" value="FAD/NAD(P)-binding domain"/>
    <property type="match status" value="1"/>
</dbReference>
<evidence type="ECO:0000256" key="7">
    <source>
        <dbReference type="ARBA" id="ARBA00023002"/>
    </source>
</evidence>
<evidence type="ECO:0000256" key="8">
    <source>
        <dbReference type="ARBA" id="ARBA00023004"/>
    </source>
</evidence>
<dbReference type="SUPFAM" id="SSF51971">
    <property type="entry name" value="Nucleotide-binding domain"/>
    <property type="match status" value="1"/>
</dbReference>
<dbReference type="Pfam" id="PF00724">
    <property type="entry name" value="Oxidored_FMN"/>
    <property type="match status" value="1"/>
</dbReference>
<keyword evidence="6" id="KW-0479">Metal-binding</keyword>
<feature type="domain" description="TMADH/DMDH/HD second alpha/beta" evidence="11">
    <location>
        <begin position="506"/>
        <end position="598"/>
    </location>
</feature>
<dbReference type="InterPro" id="IPR001155">
    <property type="entry name" value="OxRdtase_FMN_N"/>
</dbReference>
<dbReference type="AlphaFoldDB" id="A0A160TP23"/>
<evidence type="ECO:0000259" key="10">
    <source>
        <dbReference type="Pfam" id="PF00724"/>
    </source>
</evidence>